<dbReference type="SMART" id="SM00346">
    <property type="entry name" value="HTH_ICLR"/>
    <property type="match status" value="1"/>
</dbReference>
<dbReference type="Gene3D" id="1.10.10.10">
    <property type="entry name" value="Winged helix-like DNA-binding domain superfamily/Winged helix DNA-binding domain"/>
    <property type="match status" value="1"/>
</dbReference>
<organism evidence="6 7">
    <name type="scientific">Agromyces tropicus</name>
    <dbReference type="NCBI Taxonomy" id="555371"/>
    <lineage>
        <taxon>Bacteria</taxon>
        <taxon>Bacillati</taxon>
        <taxon>Actinomycetota</taxon>
        <taxon>Actinomycetes</taxon>
        <taxon>Micrococcales</taxon>
        <taxon>Microbacteriaceae</taxon>
        <taxon>Agromyces</taxon>
    </lineage>
</organism>
<keyword evidence="7" id="KW-1185">Reference proteome</keyword>
<dbReference type="EMBL" id="BAAAPW010000001">
    <property type="protein sequence ID" value="GAA2025969.1"/>
    <property type="molecule type" value="Genomic_DNA"/>
</dbReference>
<dbReference type="InterPro" id="IPR036388">
    <property type="entry name" value="WH-like_DNA-bd_sf"/>
</dbReference>
<dbReference type="RefSeq" id="WP_344369385.1">
    <property type="nucleotide sequence ID" value="NZ_BAAAPW010000001.1"/>
</dbReference>
<dbReference type="PROSITE" id="PS51078">
    <property type="entry name" value="ICLR_ED"/>
    <property type="match status" value="1"/>
</dbReference>
<dbReference type="PANTHER" id="PTHR30136:SF24">
    <property type="entry name" value="HTH-TYPE TRANSCRIPTIONAL REPRESSOR ALLR"/>
    <property type="match status" value="1"/>
</dbReference>
<sequence length="262" mass="27685">MADDVPRRGGRPTAGEPLLDRAFRLLGAFDDAGGALTLRRLSERSGIPTSTTLRLAQRLVALRALERRHDGTYTIGLRMLELAALAPRGHGLRAVALPHLEELHRVTGHHVQLAVRDGDAAVIIERLTARDAAPVLYSVGGRVPLCATSLGHVLLAYAPAPFRNAYLAREHVLEPEGEVIAAAALRSGIACVRLRGAVQFTRPLPTPATSVAAPIRDAPDEVVAALSVLGPGRGRISAALEETVIAAAHAVSRDLRASRSAA</sequence>
<dbReference type="InterPro" id="IPR005471">
    <property type="entry name" value="Tscrpt_reg_IclR_N"/>
</dbReference>
<evidence type="ECO:0000256" key="3">
    <source>
        <dbReference type="ARBA" id="ARBA00023163"/>
    </source>
</evidence>
<keyword evidence="3" id="KW-0804">Transcription</keyword>
<dbReference type="PANTHER" id="PTHR30136">
    <property type="entry name" value="HELIX-TURN-HELIX TRANSCRIPTIONAL REGULATOR, ICLR FAMILY"/>
    <property type="match status" value="1"/>
</dbReference>
<dbReference type="PROSITE" id="PS51077">
    <property type="entry name" value="HTH_ICLR"/>
    <property type="match status" value="1"/>
</dbReference>
<keyword evidence="2" id="KW-0238">DNA-binding</keyword>
<protein>
    <submittedName>
        <fullName evidence="6">Helix-turn-helix domain-containing protein</fullName>
    </submittedName>
</protein>
<dbReference type="SUPFAM" id="SSF46785">
    <property type="entry name" value="Winged helix' DNA-binding domain"/>
    <property type="match status" value="1"/>
</dbReference>
<feature type="domain" description="HTH iclR-type" evidence="4">
    <location>
        <begin position="16"/>
        <end position="77"/>
    </location>
</feature>
<proteinExistence type="predicted"/>
<dbReference type="InterPro" id="IPR029016">
    <property type="entry name" value="GAF-like_dom_sf"/>
</dbReference>
<evidence type="ECO:0000256" key="2">
    <source>
        <dbReference type="ARBA" id="ARBA00023125"/>
    </source>
</evidence>
<dbReference type="InterPro" id="IPR036390">
    <property type="entry name" value="WH_DNA-bd_sf"/>
</dbReference>
<name>A0ABN2U0V1_9MICO</name>
<feature type="domain" description="IclR-ED" evidence="5">
    <location>
        <begin position="78"/>
        <end position="257"/>
    </location>
</feature>
<dbReference type="Proteomes" id="UP001501196">
    <property type="component" value="Unassembled WGS sequence"/>
</dbReference>
<accession>A0ABN2U0V1</accession>
<evidence type="ECO:0000313" key="6">
    <source>
        <dbReference type="EMBL" id="GAA2025969.1"/>
    </source>
</evidence>
<reference evidence="6 7" key="1">
    <citation type="journal article" date="2019" name="Int. J. Syst. Evol. Microbiol.">
        <title>The Global Catalogue of Microorganisms (GCM) 10K type strain sequencing project: providing services to taxonomists for standard genome sequencing and annotation.</title>
        <authorList>
            <consortium name="The Broad Institute Genomics Platform"/>
            <consortium name="The Broad Institute Genome Sequencing Center for Infectious Disease"/>
            <person name="Wu L."/>
            <person name="Ma J."/>
        </authorList>
    </citation>
    <scope>NUCLEOTIDE SEQUENCE [LARGE SCALE GENOMIC DNA]</scope>
    <source>
        <strain evidence="6 7">JCM 15672</strain>
    </source>
</reference>
<evidence type="ECO:0000256" key="1">
    <source>
        <dbReference type="ARBA" id="ARBA00023015"/>
    </source>
</evidence>
<dbReference type="Pfam" id="PF09339">
    <property type="entry name" value="HTH_IclR"/>
    <property type="match status" value="1"/>
</dbReference>
<evidence type="ECO:0000313" key="7">
    <source>
        <dbReference type="Proteomes" id="UP001501196"/>
    </source>
</evidence>
<evidence type="ECO:0000259" key="5">
    <source>
        <dbReference type="PROSITE" id="PS51078"/>
    </source>
</evidence>
<dbReference type="SUPFAM" id="SSF55781">
    <property type="entry name" value="GAF domain-like"/>
    <property type="match status" value="1"/>
</dbReference>
<dbReference type="InterPro" id="IPR014757">
    <property type="entry name" value="Tscrpt_reg_IclR_C"/>
</dbReference>
<keyword evidence="1" id="KW-0805">Transcription regulation</keyword>
<comment type="caution">
    <text evidence="6">The sequence shown here is derived from an EMBL/GenBank/DDBJ whole genome shotgun (WGS) entry which is preliminary data.</text>
</comment>
<gene>
    <name evidence="6" type="ORF">GCM10009819_06310</name>
</gene>
<dbReference type="Pfam" id="PF01614">
    <property type="entry name" value="IclR_C"/>
    <property type="match status" value="1"/>
</dbReference>
<dbReference type="InterPro" id="IPR050707">
    <property type="entry name" value="HTH_MetabolicPath_Reg"/>
</dbReference>
<dbReference type="Gene3D" id="3.30.450.40">
    <property type="match status" value="1"/>
</dbReference>
<evidence type="ECO:0000259" key="4">
    <source>
        <dbReference type="PROSITE" id="PS51077"/>
    </source>
</evidence>